<feature type="non-terminal residue" evidence="3">
    <location>
        <position position="307"/>
    </location>
</feature>
<dbReference type="Proteomes" id="UP000779574">
    <property type="component" value="Unassembled WGS sequence"/>
</dbReference>
<accession>A0A9P8ETX2</accession>
<dbReference type="OrthoDB" id="3942074at2759"/>
<dbReference type="AlphaFoldDB" id="A0A9P8ETX2"/>
<evidence type="ECO:0000256" key="1">
    <source>
        <dbReference type="SAM" id="MobiDB-lite"/>
    </source>
</evidence>
<evidence type="ECO:0000313" key="4">
    <source>
        <dbReference type="Proteomes" id="UP000779574"/>
    </source>
</evidence>
<evidence type="ECO:0000313" key="3">
    <source>
        <dbReference type="EMBL" id="KAG9698435.1"/>
    </source>
</evidence>
<dbReference type="EMBL" id="JAHFXF010000053">
    <property type="protein sequence ID" value="KAG9698435.1"/>
    <property type="molecule type" value="Genomic_DNA"/>
</dbReference>
<feature type="region of interest" description="Disordered" evidence="1">
    <location>
        <begin position="174"/>
        <end position="198"/>
    </location>
</feature>
<name>A0A9P8ETX2_AURME</name>
<evidence type="ECO:0008006" key="5">
    <source>
        <dbReference type="Google" id="ProtNLM"/>
    </source>
</evidence>
<reference evidence="3" key="1">
    <citation type="journal article" date="2021" name="J Fungi (Basel)">
        <title>Virulence traits and population genomics of the black yeast Aureobasidium melanogenum.</title>
        <authorList>
            <person name="Cernosa A."/>
            <person name="Sun X."/>
            <person name="Gostincar C."/>
            <person name="Fang C."/>
            <person name="Gunde-Cimerman N."/>
            <person name="Song Z."/>
        </authorList>
    </citation>
    <scope>NUCLEOTIDE SEQUENCE</scope>
    <source>
        <strain evidence="3">EXF-9911</strain>
    </source>
</reference>
<gene>
    <name evidence="3" type="ORF">KCU76_g2261</name>
</gene>
<comment type="caution">
    <text evidence="3">The sequence shown here is derived from an EMBL/GenBank/DDBJ whole genome shotgun (WGS) entry which is preliminary data.</text>
</comment>
<feature type="chain" id="PRO_5040357414" description="Cell wall protein" evidence="2">
    <location>
        <begin position="19"/>
        <end position="307"/>
    </location>
</feature>
<proteinExistence type="predicted"/>
<reference evidence="3" key="2">
    <citation type="submission" date="2021-08" db="EMBL/GenBank/DDBJ databases">
        <authorList>
            <person name="Gostincar C."/>
            <person name="Sun X."/>
            <person name="Song Z."/>
            <person name="Gunde-Cimerman N."/>
        </authorList>
    </citation>
    <scope>NUCLEOTIDE SEQUENCE</scope>
    <source>
        <strain evidence="3">EXF-9911</strain>
    </source>
</reference>
<protein>
    <recommendedName>
        <fullName evidence="5">Cell wall protein</fullName>
    </recommendedName>
</protein>
<keyword evidence="2" id="KW-0732">Signal</keyword>
<sequence>MHLSQSIPIVLFSALVHAKTDLAGCTRTDVSSPASASYAWIVPDTGELCDFLDCGGGRAPPKTTVPGCPLYVGTETYKPSFLAGFGAAVTGDVTGTIAGPTITTSAATVTATAAVDDDTDTDDEGNTDDIDDFYDLMITYPADWNNWTPEQQANWWSSYGYNSAAAITATTSFTSGTSTSSQRSTAASSDSSVSSSTSNSAVSITNAAATSTTSTKDLPTLAAASTTSAVTNASLSMTRSWVKTIPTFARGAADVENDRASRASVSASGSTSASASLVDSTGAAGKVDCVFGGVGIVAAVIGVLAVF</sequence>
<feature type="signal peptide" evidence="2">
    <location>
        <begin position="1"/>
        <end position="18"/>
    </location>
</feature>
<evidence type="ECO:0000256" key="2">
    <source>
        <dbReference type="SAM" id="SignalP"/>
    </source>
</evidence>
<organism evidence="3 4">
    <name type="scientific">Aureobasidium melanogenum</name>
    <name type="common">Aureobasidium pullulans var. melanogenum</name>
    <dbReference type="NCBI Taxonomy" id="46634"/>
    <lineage>
        <taxon>Eukaryota</taxon>
        <taxon>Fungi</taxon>
        <taxon>Dikarya</taxon>
        <taxon>Ascomycota</taxon>
        <taxon>Pezizomycotina</taxon>
        <taxon>Dothideomycetes</taxon>
        <taxon>Dothideomycetidae</taxon>
        <taxon>Dothideales</taxon>
        <taxon>Saccotheciaceae</taxon>
        <taxon>Aureobasidium</taxon>
    </lineage>
</organism>